<feature type="non-terminal residue" evidence="9">
    <location>
        <position position="1"/>
    </location>
</feature>
<comment type="cofactor">
    <cofactor evidence="1">
        <name>Zn(2+)</name>
        <dbReference type="ChEBI" id="CHEBI:29105"/>
    </cofactor>
</comment>
<dbReference type="NCBIfam" id="TIGR00587">
    <property type="entry name" value="nfo"/>
    <property type="match status" value="1"/>
</dbReference>
<keyword evidence="4" id="KW-0227">DNA damage</keyword>
<dbReference type="EMBL" id="CAJHNH020003968">
    <property type="protein sequence ID" value="CAG5130335.1"/>
    <property type="molecule type" value="Genomic_DNA"/>
</dbReference>
<comment type="caution">
    <text evidence="9">The sequence shown here is derived from an EMBL/GenBank/DDBJ whole genome shotgun (WGS) entry which is preliminary data.</text>
</comment>
<dbReference type="PROSITE" id="PS51432">
    <property type="entry name" value="AP_NUCLEASE_F2_4"/>
    <property type="match status" value="1"/>
</dbReference>
<dbReference type="GO" id="GO:0003906">
    <property type="term" value="F:DNA-(apurinic or apyrimidinic site) endonuclease activity"/>
    <property type="evidence" value="ECO:0007669"/>
    <property type="project" value="TreeGrafter"/>
</dbReference>
<evidence type="ECO:0000259" key="8">
    <source>
        <dbReference type="Pfam" id="PF01261"/>
    </source>
</evidence>
<evidence type="ECO:0000256" key="1">
    <source>
        <dbReference type="ARBA" id="ARBA00001947"/>
    </source>
</evidence>
<dbReference type="SMART" id="SM00518">
    <property type="entry name" value="AP2Ec"/>
    <property type="match status" value="1"/>
</dbReference>
<evidence type="ECO:0000256" key="4">
    <source>
        <dbReference type="ARBA" id="ARBA00022763"/>
    </source>
</evidence>
<dbReference type="InterPro" id="IPR036237">
    <property type="entry name" value="Xyl_isomerase-like_sf"/>
</dbReference>
<dbReference type="PROSITE" id="PS00730">
    <property type="entry name" value="AP_NUCLEASE_F2_2"/>
    <property type="match status" value="1"/>
</dbReference>
<dbReference type="CDD" id="cd00019">
    <property type="entry name" value="AP2Ec"/>
    <property type="match status" value="1"/>
</dbReference>
<dbReference type="GO" id="GO:0006284">
    <property type="term" value="P:base-excision repair"/>
    <property type="evidence" value="ECO:0007669"/>
    <property type="project" value="TreeGrafter"/>
</dbReference>
<evidence type="ECO:0000256" key="3">
    <source>
        <dbReference type="ARBA" id="ARBA00022723"/>
    </source>
</evidence>
<keyword evidence="7" id="KW-0234">DNA repair</keyword>
<reference evidence="9" key="1">
    <citation type="submission" date="2021-04" db="EMBL/GenBank/DDBJ databases">
        <authorList>
            <consortium name="Molecular Ecology Group"/>
        </authorList>
    </citation>
    <scope>NUCLEOTIDE SEQUENCE</scope>
</reference>
<keyword evidence="6" id="KW-0862">Zinc</keyword>
<keyword evidence="5" id="KW-0378">Hydrolase</keyword>
<accession>A0A8S3ZRS7</accession>
<feature type="domain" description="Xylose isomerase-like TIM barrel" evidence="8">
    <location>
        <begin position="7"/>
        <end position="161"/>
    </location>
</feature>
<dbReference type="PROSITE" id="PS00731">
    <property type="entry name" value="AP_NUCLEASE_F2_3"/>
    <property type="match status" value="1"/>
</dbReference>
<dbReference type="SUPFAM" id="SSF51658">
    <property type="entry name" value="Xylose isomerase-like"/>
    <property type="match status" value="1"/>
</dbReference>
<gene>
    <name evidence="9" type="ORF">CUNI_LOCUS15893</name>
</gene>
<protein>
    <recommendedName>
        <fullName evidence="8">Xylose isomerase-like TIM barrel domain-containing protein</fullName>
    </recommendedName>
</protein>
<dbReference type="Gene3D" id="3.20.20.150">
    <property type="entry name" value="Divalent-metal-dependent TIM barrel enzymes"/>
    <property type="match status" value="1"/>
</dbReference>
<sequence length="169" mass="18700">SACGKGTIDECLLTVAESINLAHEKTNYVKTVIENMSGQGRTVGGKFEELKTIIEHVKDKSRIGVCLDTCHAFAAGFDLSSEEGFNKCIESFDKIIGLHYLCALHLNDSKGELGCRLDRHENIGKGHIGLEGFRYVMSDPRLNNIPMILETPVNDYAKEIKILCDLENV</sequence>
<evidence type="ECO:0000313" key="10">
    <source>
        <dbReference type="Proteomes" id="UP000678393"/>
    </source>
</evidence>
<dbReference type="InterPro" id="IPR018246">
    <property type="entry name" value="AP_endonuc_F2_Zn_BS"/>
</dbReference>
<proteinExistence type="inferred from homology"/>
<comment type="similarity">
    <text evidence="2">Belongs to the AP endonuclease 2 family.</text>
</comment>
<organism evidence="9 10">
    <name type="scientific">Candidula unifasciata</name>
    <dbReference type="NCBI Taxonomy" id="100452"/>
    <lineage>
        <taxon>Eukaryota</taxon>
        <taxon>Metazoa</taxon>
        <taxon>Spiralia</taxon>
        <taxon>Lophotrochozoa</taxon>
        <taxon>Mollusca</taxon>
        <taxon>Gastropoda</taxon>
        <taxon>Heterobranchia</taxon>
        <taxon>Euthyneura</taxon>
        <taxon>Panpulmonata</taxon>
        <taxon>Eupulmonata</taxon>
        <taxon>Stylommatophora</taxon>
        <taxon>Helicina</taxon>
        <taxon>Helicoidea</taxon>
        <taxon>Geomitridae</taxon>
        <taxon>Candidula</taxon>
    </lineage>
</organism>
<dbReference type="GO" id="GO:0003677">
    <property type="term" value="F:DNA binding"/>
    <property type="evidence" value="ECO:0007669"/>
    <property type="project" value="InterPro"/>
</dbReference>
<keyword evidence="10" id="KW-1185">Reference proteome</keyword>
<dbReference type="Pfam" id="PF01261">
    <property type="entry name" value="AP_endonuc_2"/>
    <property type="match status" value="1"/>
</dbReference>
<dbReference type="GO" id="GO:0005739">
    <property type="term" value="C:mitochondrion"/>
    <property type="evidence" value="ECO:0007669"/>
    <property type="project" value="TreeGrafter"/>
</dbReference>
<evidence type="ECO:0000256" key="7">
    <source>
        <dbReference type="ARBA" id="ARBA00023204"/>
    </source>
</evidence>
<dbReference type="GO" id="GO:0005634">
    <property type="term" value="C:nucleus"/>
    <property type="evidence" value="ECO:0007669"/>
    <property type="project" value="TreeGrafter"/>
</dbReference>
<dbReference type="InterPro" id="IPR013022">
    <property type="entry name" value="Xyl_isomerase-like_TIM-brl"/>
</dbReference>
<dbReference type="PANTHER" id="PTHR21445:SF0">
    <property type="entry name" value="APURINIC-APYRIMIDINIC ENDONUCLEASE"/>
    <property type="match status" value="1"/>
</dbReference>
<dbReference type="PANTHER" id="PTHR21445">
    <property type="entry name" value="ENDONUCLEASE IV ENDODEOXYRIBONUCLEASE IV"/>
    <property type="match status" value="1"/>
</dbReference>
<dbReference type="InterPro" id="IPR001719">
    <property type="entry name" value="AP_endonuc_2"/>
</dbReference>
<evidence type="ECO:0000256" key="2">
    <source>
        <dbReference type="ARBA" id="ARBA00005340"/>
    </source>
</evidence>
<name>A0A8S3ZRS7_9EUPU</name>
<keyword evidence="3" id="KW-0479">Metal-binding</keyword>
<dbReference type="Proteomes" id="UP000678393">
    <property type="component" value="Unassembled WGS sequence"/>
</dbReference>
<dbReference type="OrthoDB" id="7663182at2759"/>
<evidence type="ECO:0000256" key="5">
    <source>
        <dbReference type="ARBA" id="ARBA00022801"/>
    </source>
</evidence>
<dbReference type="GO" id="GO:0008270">
    <property type="term" value="F:zinc ion binding"/>
    <property type="evidence" value="ECO:0007669"/>
    <property type="project" value="InterPro"/>
</dbReference>
<evidence type="ECO:0000313" key="9">
    <source>
        <dbReference type="EMBL" id="CAG5130335.1"/>
    </source>
</evidence>
<evidence type="ECO:0000256" key="6">
    <source>
        <dbReference type="ARBA" id="ARBA00022833"/>
    </source>
</evidence>
<dbReference type="AlphaFoldDB" id="A0A8S3ZRS7"/>
<dbReference type="GO" id="GO:0008081">
    <property type="term" value="F:phosphoric diester hydrolase activity"/>
    <property type="evidence" value="ECO:0007669"/>
    <property type="project" value="TreeGrafter"/>
</dbReference>